<evidence type="ECO:0000256" key="2">
    <source>
        <dbReference type="ARBA" id="ARBA00022980"/>
    </source>
</evidence>
<dbReference type="GO" id="GO:0003735">
    <property type="term" value="F:structural constituent of ribosome"/>
    <property type="evidence" value="ECO:0007669"/>
    <property type="project" value="InterPro"/>
</dbReference>
<evidence type="ECO:0000256" key="1">
    <source>
        <dbReference type="ARBA" id="ARBA00008777"/>
    </source>
</evidence>
<evidence type="ECO:0000256" key="5">
    <source>
        <dbReference type="RuleBase" id="RU000660"/>
    </source>
</evidence>
<dbReference type="GO" id="GO:0006412">
    <property type="term" value="P:translation"/>
    <property type="evidence" value="ECO:0007669"/>
    <property type="project" value="UniProtKB-UniRule"/>
</dbReference>
<dbReference type="PANTHER" id="PTHR14413:SF16">
    <property type="entry name" value="LARGE RIBOSOMAL SUBUNIT PROTEIN BL17M"/>
    <property type="match status" value="1"/>
</dbReference>
<dbReference type="Gene3D" id="3.90.1030.10">
    <property type="entry name" value="Ribosomal protein L17"/>
    <property type="match status" value="1"/>
</dbReference>
<proteinExistence type="inferred from homology"/>
<protein>
    <recommendedName>
        <fullName evidence="4">Large ribosomal subunit protein bL17</fullName>
    </recommendedName>
</protein>
<dbReference type="Proteomes" id="UP000231139">
    <property type="component" value="Unassembled WGS sequence"/>
</dbReference>
<reference evidence="6 7" key="1">
    <citation type="submission" date="2017-09" db="EMBL/GenBank/DDBJ databases">
        <title>Depth-based differentiation of microbial function through sediment-hosted aquifers and enrichment of novel symbionts in the deep terrestrial subsurface.</title>
        <authorList>
            <person name="Probst A.J."/>
            <person name="Ladd B."/>
            <person name="Jarett J.K."/>
            <person name="Geller-Mcgrath D.E."/>
            <person name="Sieber C.M."/>
            <person name="Emerson J.B."/>
            <person name="Anantharaman K."/>
            <person name="Thomas B.C."/>
            <person name="Malmstrom R."/>
            <person name="Stieglmeier M."/>
            <person name="Klingl A."/>
            <person name="Woyke T."/>
            <person name="Ryan C.M."/>
            <person name="Banfield J.F."/>
        </authorList>
    </citation>
    <scope>NUCLEOTIDE SEQUENCE [LARGE SCALE GENOMIC DNA]</scope>
    <source>
        <strain evidence="6">CG11_big_fil_rev_8_21_14_0_20_35_11</strain>
    </source>
</reference>
<gene>
    <name evidence="4" type="primary">rplQ</name>
    <name evidence="6" type="ORF">COV62_00150</name>
</gene>
<evidence type="ECO:0000313" key="7">
    <source>
        <dbReference type="Proteomes" id="UP000231139"/>
    </source>
</evidence>
<dbReference type="GO" id="GO:0022625">
    <property type="term" value="C:cytosolic large ribosomal subunit"/>
    <property type="evidence" value="ECO:0007669"/>
    <property type="project" value="TreeGrafter"/>
</dbReference>
<evidence type="ECO:0000256" key="3">
    <source>
        <dbReference type="ARBA" id="ARBA00023274"/>
    </source>
</evidence>
<accession>A0A2H0N1S2</accession>
<dbReference type="HAMAP" id="MF_01368">
    <property type="entry name" value="Ribosomal_bL17"/>
    <property type="match status" value="1"/>
</dbReference>
<name>A0A2H0N1S2_9BACT</name>
<dbReference type="PANTHER" id="PTHR14413">
    <property type="entry name" value="RIBOSOMAL PROTEIN L17"/>
    <property type="match status" value="1"/>
</dbReference>
<sequence length="116" mass="13448">MRKLKKGRKLHRERDQRKALLKSLAASLVLKEKIKTTEAKAKELSPYLEKKITRGKKGDLASFRHLAKYFPYKVVKKLIDKVAPRFKERKGGYTRIIKLGRRKSDGAKMAVIELVE</sequence>
<dbReference type="InterPro" id="IPR000456">
    <property type="entry name" value="Ribosomal_bL17"/>
</dbReference>
<dbReference type="SUPFAM" id="SSF64263">
    <property type="entry name" value="Prokaryotic ribosomal protein L17"/>
    <property type="match status" value="1"/>
</dbReference>
<keyword evidence="2 4" id="KW-0689">Ribosomal protein</keyword>
<comment type="caution">
    <text evidence="6">The sequence shown here is derived from an EMBL/GenBank/DDBJ whole genome shotgun (WGS) entry which is preliminary data.</text>
</comment>
<evidence type="ECO:0000313" key="6">
    <source>
        <dbReference type="EMBL" id="PIR02857.1"/>
    </source>
</evidence>
<comment type="subunit">
    <text evidence="4">Part of the 50S ribosomal subunit. Contacts protein L32.</text>
</comment>
<dbReference type="Pfam" id="PF01196">
    <property type="entry name" value="Ribosomal_L17"/>
    <property type="match status" value="1"/>
</dbReference>
<organism evidence="6 7">
    <name type="scientific">Candidatus Nealsonbacteria bacterium CG11_big_fil_rev_8_21_14_0_20_35_11</name>
    <dbReference type="NCBI Taxonomy" id="1974713"/>
    <lineage>
        <taxon>Bacteria</taxon>
        <taxon>Candidatus Nealsoniibacteriota</taxon>
    </lineage>
</organism>
<dbReference type="AlphaFoldDB" id="A0A2H0N1S2"/>
<comment type="similarity">
    <text evidence="1 4 5">Belongs to the bacterial ribosomal protein bL17 family.</text>
</comment>
<dbReference type="NCBIfam" id="TIGR00059">
    <property type="entry name" value="L17"/>
    <property type="match status" value="1"/>
</dbReference>
<dbReference type="EMBL" id="PCWK01000003">
    <property type="protein sequence ID" value="PIR02857.1"/>
    <property type="molecule type" value="Genomic_DNA"/>
</dbReference>
<evidence type="ECO:0000256" key="4">
    <source>
        <dbReference type="HAMAP-Rule" id="MF_01368"/>
    </source>
</evidence>
<dbReference type="InterPro" id="IPR036373">
    <property type="entry name" value="Ribosomal_bL17_sf"/>
</dbReference>
<keyword evidence="3 4" id="KW-0687">Ribonucleoprotein</keyword>